<dbReference type="HOGENOM" id="CLU_010686_18_16_9"/>
<dbReference type="eggNOG" id="COG1961">
    <property type="taxonomic scope" value="Bacteria"/>
</dbReference>
<dbReference type="GO" id="GO:0003677">
    <property type="term" value="F:DNA binding"/>
    <property type="evidence" value="ECO:0007669"/>
    <property type="project" value="InterPro"/>
</dbReference>
<evidence type="ECO:0000259" key="2">
    <source>
        <dbReference type="PROSITE" id="PS51736"/>
    </source>
</evidence>
<accession>A0A089NKG6</accession>
<evidence type="ECO:0000313" key="4">
    <source>
        <dbReference type="EMBL" id="AIQ69554.1"/>
    </source>
</evidence>
<dbReference type="PANTHER" id="PTHR30461">
    <property type="entry name" value="DNA-INVERTASE FROM LAMBDOID PROPHAGE"/>
    <property type="match status" value="1"/>
</dbReference>
<gene>
    <name evidence="4" type="ORF">PGRAT_19395</name>
</gene>
<evidence type="ECO:0008006" key="6">
    <source>
        <dbReference type="Google" id="ProtNLM"/>
    </source>
</evidence>
<organism evidence="4 5">
    <name type="scientific">Paenibacillus graminis</name>
    <dbReference type="NCBI Taxonomy" id="189425"/>
    <lineage>
        <taxon>Bacteria</taxon>
        <taxon>Bacillati</taxon>
        <taxon>Bacillota</taxon>
        <taxon>Bacilli</taxon>
        <taxon>Bacillales</taxon>
        <taxon>Paenibacillaceae</taxon>
        <taxon>Paenibacillus</taxon>
    </lineage>
</organism>
<dbReference type="GO" id="GO:0000150">
    <property type="term" value="F:DNA strand exchange activity"/>
    <property type="evidence" value="ECO:0007669"/>
    <property type="project" value="InterPro"/>
</dbReference>
<evidence type="ECO:0000313" key="5">
    <source>
        <dbReference type="Proteomes" id="UP000029500"/>
    </source>
</evidence>
<dbReference type="EMBL" id="CP009287">
    <property type="protein sequence ID" value="AIQ69554.1"/>
    <property type="molecule type" value="Genomic_DNA"/>
</dbReference>
<dbReference type="RefSeq" id="WP_025708694.1">
    <property type="nucleotide sequence ID" value="NZ_CP009287.1"/>
</dbReference>
<dbReference type="OrthoDB" id="65783at2"/>
<dbReference type="InterPro" id="IPR036162">
    <property type="entry name" value="Resolvase-like_N_sf"/>
</dbReference>
<dbReference type="PROSITE" id="PS51736">
    <property type="entry name" value="RECOMBINASES_3"/>
    <property type="match status" value="1"/>
</dbReference>
<proteinExistence type="predicted"/>
<name>A0A089NKG6_9BACL</name>
<dbReference type="InterPro" id="IPR011109">
    <property type="entry name" value="DNA_bind_recombinase_dom"/>
</dbReference>
<reference evidence="4 5" key="1">
    <citation type="submission" date="2014-08" db="EMBL/GenBank/DDBJ databases">
        <title>Comparative genomics of the Paenibacillus odorifer group.</title>
        <authorList>
            <person name="den Bakker H.C."/>
            <person name="Tsai Y.-C."/>
            <person name="Martin N."/>
            <person name="Korlach J."/>
            <person name="Wiedmann M."/>
        </authorList>
    </citation>
    <scope>NUCLEOTIDE SEQUENCE [LARGE SCALE GENOMIC DNA]</scope>
    <source>
        <strain evidence="4 5">DSM 15220</strain>
    </source>
</reference>
<dbReference type="Proteomes" id="UP000029500">
    <property type="component" value="Chromosome"/>
</dbReference>
<dbReference type="InterPro" id="IPR006119">
    <property type="entry name" value="Resolv_N"/>
</dbReference>
<dbReference type="InterPro" id="IPR038109">
    <property type="entry name" value="DNA_bind_recomb_sf"/>
</dbReference>
<dbReference type="Pfam" id="PF13408">
    <property type="entry name" value="Zn_ribbon_recom"/>
    <property type="match status" value="1"/>
</dbReference>
<dbReference type="CDD" id="cd00338">
    <property type="entry name" value="Ser_Recombinase"/>
    <property type="match status" value="1"/>
</dbReference>
<dbReference type="AlphaFoldDB" id="A0A089NKG6"/>
<dbReference type="PANTHER" id="PTHR30461:SF23">
    <property type="entry name" value="DNA RECOMBINASE-RELATED"/>
    <property type="match status" value="1"/>
</dbReference>
<dbReference type="Pfam" id="PF07508">
    <property type="entry name" value="Recombinase"/>
    <property type="match status" value="1"/>
</dbReference>
<dbReference type="Gene3D" id="3.40.50.1390">
    <property type="entry name" value="Resolvase, N-terminal catalytic domain"/>
    <property type="match status" value="1"/>
</dbReference>
<dbReference type="InterPro" id="IPR025827">
    <property type="entry name" value="Zn_ribbon_recom_dom"/>
</dbReference>
<feature type="domain" description="Recombinase" evidence="3">
    <location>
        <begin position="162"/>
        <end position="290"/>
    </location>
</feature>
<evidence type="ECO:0000256" key="1">
    <source>
        <dbReference type="SAM" id="Coils"/>
    </source>
</evidence>
<dbReference type="SMART" id="SM00857">
    <property type="entry name" value="Resolvase"/>
    <property type="match status" value="1"/>
</dbReference>
<dbReference type="SUPFAM" id="SSF53041">
    <property type="entry name" value="Resolvase-like"/>
    <property type="match status" value="1"/>
</dbReference>
<dbReference type="PROSITE" id="PS51737">
    <property type="entry name" value="RECOMBINASE_DNA_BIND"/>
    <property type="match status" value="1"/>
</dbReference>
<feature type="domain" description="Resolvase/invertase-type recombinase catalytic" evidence="2">
    <location>
        <begin position="10"/>
        <end position="154"/>
    </location>
</feature>
<dbReference type="Gene3D" id="3.90.1750.20">
    <property type="entry name" value="Putative Large Serine Recombinase, Chain B, Domain 2"/>
    <property type="match status" value="1"/>
</dbReference>
<dbReference type="STRING" id="189425.PGRAT_19395"/>
<sequence length="502" mass="58716">MSREEFIIKYVALYLRKSRGEEDSDLEKHRYILREMCLKHGWKYVEYVEIASSETIEYRPKFKSLLSDVGEGIYDAVLVVDYQRLGRGELEDQGKIKRIFRDSETYIVTPDKIYNLVDDTDDLLVDVRGLLARQEYKTITKNLQRGKKIGARLGNWVNGPAPFPYKYVAAIKGLEVVAEKNVLYQEMKERIFKGDSLESMSWDFNKRGIPGPKGGLWHANSIRRIITNEAHLGKIITNKTKGSGHKKKKSQPLVINPKDEWVIVENCHVAVKTEEEHMRLLSILDKNQIIPDRVKAGTYALSGLVFCGKCKKMMRYNVRTDTYPTNSIKACNKYDHFGNYCSNRGIKISVLTDFINGEIAEYEQRILDTENYINNNLIEQLERTINEKELQLKKLNRALTKIKEMYEMDEYTREEYEERKEKRQQEIAALESELSVHRYEINYDSRKKNKERIKLINSFKDIWSSESTTENDKNMIAKKIISRIEYVFEKGSDELNISIQFN</sequence>
<feature type="coiled-coil region" evidence="1">
    <location>
        <begin position="374"/>
        <end position="433"/>
    </location>
</feature>
<keyword evidence="1" id="KW-0175">Coiled coil</keyword>
<evidence type="ECO:0000259" key="3">
    <source>
        <dbReference type="PROSITE" id="PS51737"/>
    </source>
</evidence>
<dbReference type="KEGG" id="pgm:PGRAT_19395"/>
<keyword evidence="5" id="KW-1185">Reference proteome</keyword>
<protein>
    <recommendedName>
        <fullName evidence="6">Recombinase domain-containing protein</fullName>
    </recommendedName>
</protein>
<dbReference type="InterPro" id="IPR050639">
    <property type="entry name" value="SSR_resolvase"/>
</dbReference>
<dbReference type="Pfam" id="PF00239">
    <property type="entry name" value="Resolvase"/>
    <property type="match status" value="1"/>
</dbReference>